<feature type="region of interest" description="Disordered" evidence="1">
    <location>
        <begin position="1"/>
        <end position="32"/>
    </location>
</feature>
<dbReference type="AlphaFoldDB" id="A0A9P6CRZ1"/>
<evidence type="ECO:0000256" key="1">
    <source>
        <dbReference type="SAM" id="MobiDB-lite"/>
    </source>
</evidence>
<feature type="region of interest" description="Disordered" evidence="1">
    <location>
        <begin position="45"/>
        <end position="90"/>
    </location>
</feature>
<keyword evidence="3" id="KW-1185">Reference proteome</keyword>
<feature type="compositionally biased region" description="Basic and acidic residues" evidence="1">
    <location>
        <begin position="55"/>
        <end position="79"/>
    </location>
</feature>
<name>A0A9P6CRZ1_9AGAR</name>
<reference evidence="2" key="1">
    <citation type="submission" date="2020-11" db="EMBL/GenBank/DDBJ databases">
        <authorList>
            <consortium name="DOE Joint Genome Institute"/>
            <person name="Ahrendt S."/>
            <person name="Riley R."/>
            <person name="Andreopoulos W."/>
            <person name="Labutti K."/>
            <person name="Pangilinan J."/>
            <person name="Ruiz-Duenas F.J."/>
            <person name="Barrasa J.M."/>
            <person name="Sanchez-Garcia M."/>
            <person name="Camarero S."/>
            <person name="Miyauchi S."/>
            <person name="Serrano A."/>
            <person name="Linde D."/>
            <person name="Babiker R."/>
            <person name="Drula E."/>
            <person name="Ayuso-Fernandez I."/>
            <person name="Pacheco R."/>
            <person name="Padilla G."/>
            <person name="Ferreira P."/>
            <person name="Barriuso J."/>
            <person name="Kellner H."/>
            <person name="Castanera R."/>
            <person name="Alfaro M."/>
            <person name="Ramirez L."/>
            <person name="Pisabarro A.G."/>
            <person name="Kuo A."/>
            <person name="Tritt A."/>
            <person name="Lipzen A."/>
            <person name="He G."/>
            <person name="Yan M."/>
            <person name="Ng V."/>
            <person name="Cullen D."/>
            <person name="Martin F."/>
            <person name="Rosso M.-N."/>
            <person name="Henrissat B."/>
            <person name="Hibbett D."/>
            <person name="Martinez A.T."/>
            <person name="Grigoriev I.V."/>
        </authorList>
    </citation>
    <scope>NUCLEOTIDE SEQUENCE</scope>
    <source>
        <strain evidence="2">CIRM-BRFM 674</strain>
    </source>
</reference>
<evidence type="ECO:0000313" key="2">
    <source>
        <dbReference type="EMBL" id="KAF9470078.1"/>
    </source>
</evidence>
<proteinExistence type="predicted"/>
<comment type="caution">
    <text evidence="2">The sequence shown here is derived from an EMBL/GenBank/DDBJ whole genome shotgun (WGS) entry which is preliminary data.</text>
</comment>
<feature type="region of interest" description="Disordered" evidence="1">
    <location>
        <begin position="176"/>
        <end position="196"/>
    </location>
</feature>
<feature type="compositionally biased region" description="Pro residues" evidence="1">
    <location>
        <begin position="186"/>
        <end position="196"/>
    </location>
</feature>
<feature type="non-terminal residue" evidence="2">
    <location>
        <position position="1"/>
    </location>
</feature>
<sequence>TLLDEEQARTRSKHGRRGARRMDGGREGWDGHEHVDAVHPALLVHRLSAHPRGRTSADRRGREGGAEGDGRGQAVEDKQTSGQYSNLSAKKGRIVQKRQAYLNSIIQTYPAASIPPLPPRPSESVSINHNIFLSILPAFSALENVLRRALQREQGPKHQMLHCLYLFCCSLEPRPAPAPTHSKHTTPPPLPAYTAG</sequence>
<dbReference type="Proteomes" id="UP000807469">
    <property type="component" value="Unassembled WGS sequence"/>
</dbReference>
<organism evidence="2 3">
    <name type="scientific">Pholiota conissans</name>
    <dbReference type="NCBI Taxonomy" id="109636"/>
    <lineage>
        <taxon>Eukaryota</taxon>
        <taxon>Fungi</taxon>
        <taxon>Dikarya</taxon>
        <taxon>Basidiomycota</taxon>
        <taxon>Agaricomycotina</taxon>
        <taxon>Agaricomycetes</taxon>
        <taxon>Agaricomycetidae</taxon>
        <taxon>Agaricales</taxon>
        <taxon>Agaricineae</taxon>
        <taxon>Strophariaceae</taxon>
        <taxon>Pholiota</taxon>
    </lineage>
</organism>
<feature type="compositionally biased region" description="Basic residues" evidence="1">
    <location>
        <begin position="10"/>
        <end position="19"/>
    </location>
</feature>
<evidence type="ECO:0000313" key="3">
    <source>
        <dbReference type="Proteomes" id="UP000807469"/>
    </source>
</evidence>
<dbReference type="EMBL" id="MU156328">
    <property type="protein sequence ID" value="KAF9470078.1"/>
    <property type="molecule type" value="Genomic_DNA"/>
</dbReference>
<feature type="compositionally biased region" description="Basic and acidic residues" evidence="1">
    <location>
        <begin position="20"/>
        <end position="32"/>
    </location>
</feature>
<accession>A0A9P6CRZ1</accession>
<gene>
    <name evidence="2" type="ORF">BDN70DRAFT_902402</name>
</gene>
<protein>
    <submittedName>
        <fullName evidence="2">Uncharacterized protein</fullName>
    </submittedName>
</protein>